<feature type="compositionally biased region" description="Low complexity" evidence="1">
    <location>
        <begin position="21"/>
        <end position="35"/>
    </location>
</feature>
<dbReference type="NCBIfam" id="TIGR02159">
    <property type="entry name" value="PA_CoA_Oxy4"/>
    <property type="match status" value="1"/>
</dbReference>
<dbReference type="InterPro" id="IPR034904">
    <property type="entry name" value="FSCA_dom_sf"/>
</dbReference>
<evidence type="ECO:0000313" key="5">
    <source>
        <dbReference type="Proteomes" id="UP000320393"/>
    </source>
</evidence>
<dbReference type="InterPro" id="IPR056572">
    <property type="entry name" value="Zn_ribbon_PaaD"/>
</dbReference>
<organism evidence="4 5">
    <name type="scientific">Candidatus Segetimicrobium genomatis</name>
    <dbReference type="NCBI Taxonomy" id="2569760"/>
    <lineage>
        <taxon>Bacteria</taxon>
        <taxon>Bacillati</taxon>
        <taxon>Candidatus Sysuimicrobiota</taxon>
        <taxon>Candidatus Sysuimicrobiia</taxon>
        <taxon>Candidatus Sysuimicrobiales</taxon>
        <taxon>Candidatus Segetimicrobiaceae</taxon>
        <taxon>Candidatus Segetimicrobium</taxon>
    </lineage>
</organism>
<dbReference type="Pfam" id="PF01883">
    <property type="entry name" value="FeS_assembly_P"/>
    <property type="match status" value="1"/>
</dbReference>
<name>A0A537M2S3_9BACT</name>
<dbReference type="InterPro" id="IPR052339">
    <property type="entry name" value="Fe-S_Maturation_MIP18"/>
</dbReference>
<proteinExistence type="predicted"/>
<evidence type="ECO:0000259" key="2">
    <source>
        <dbReference type="Pfam" id="PF01883"/>
    </source>
</evidence>
<dbReference type="SUPFAM" id="SSF117916">
    <property type="entry name" value="Fe-S cluster assembly (FSCA) domain-like"/>
    <property type="match status" value="1"/>
</dbReference>
<dbReference type="AlphaFoldDB" id="A0A537M2S3"/>
<reference evidence="4 5" key="1">
    <citation type="journal article" date="2019" name="Nat. Microbiol.">
        <title>Mediterranean grassland soil C-N compound turnover is dependent on rainfall and depth, and is mediated by genomically divergent microorganisms.</title>
        <authorList>
            <person name="Diamond S."/>
            <person name="Andeer P.F."/>
            <person name="Li Z."/>
            <person name="Crits-Christoph A."/>
            <person name="Burstein D."/>
            <person name="Anantharaman K."/>
            <person name="Lane K.R."/>
            <person name="Thomas B.C."/>
            <person name="Pan C."/>
            <person name="Northen T.R."/>
            <person name="Banfield J.F."/>
        </authorList>
    </citation>
    <scope>NUCLEOTIDE SEQUENCE [LARGE SCALE GENOMIC DNA]</scope>
    <source>
        <strain evidence="4">NP_5</strain>
    </source>
</reference>
<feature type="compositionally biased region" description="Basic and acidic residues" evidence="1">
    <location>
        <begin position="116"/>
        <end position="127"/>
    </location>
</feature>
<sequence>MGVEHRAPRPLRAVRCRAARAPRGVRAGPLRGPGADAAPRGTVPHPVRRGVADPSGPGRRRGARPGAGGARCRVARCPRAVRAHRCGRAARRGGDTSGIDRRAPEGLGGGGPPGPRVERPPHPVDARAHRRPAGTAHPRVRPAPCADDRGLAVRTGGPLVTATAALLAEVWGILETVEDPELPIAITDLGLVRTVQVADGRVSVRLVPTWTGCPALDVIRARVQGALRALPGVREAAVEYTYEEPWTLDRMTPRGRARLAAHGLAVPRCRFSEPAACPSCGSHDVTLDSLFGPTSCRATYVCRACRNPFERFKPPADIALSRE</sequence>
<dbReference type="InterPro" id="IPR002744">
    <property type="entry name" value="MIP18-like"/>
</dbReference>
<dbReference type="Proteomes" id="UP000320393">
    <property type="component" value="Unassembled WGS sequence"/>
</dbReference>
<accession>A0A537M2S3</accession>
<feature type="domain" description="MIP18 family-like" evidence="2">
    <location>
        <begin position="168"/>
        <end position="238"/>
    </location>
</feature>
<feature type="region of interest" description="Disordered" evidence="1">
    <location>
        <begin position="1"/>
        <end position="72"/>
    </location>
</feature>
<gene>
    <name evidence="4" type="primary">paaJ</name>
    <name evidence="4" type="ORF">E6H02_03075</name>
</gene>
<comment type="caution">
    <text evidence="4">The sequence shown here is derived from an EMBL/GenBank/DDBJ whole genome shotgun (WGS) entry which is preliminary data.</text>
</comment>
<dbReference type="InterPro" id="IPR011883">
    <property type="entry name" value="PaaD-like"/>
</dbReference>
<dbReference type="Gene3D" id="3.30.300.130">
    <property type="entry name" value="Fe-S cluster assembly (FSCA)"/>
    <property type="match status" value="1"/>
</dbReference>
<dbReference type="EMBL" id="VBAM01000099">
    <property type="protein sequence ID" value="TMJ14548.1"/>
    <property type="molecule type" value="Genomic_DNA"/>
</dbReference>
<feature type="region of interest" description="Disordered" evidence="1">
    <location>
        <begin position="85"/>
        <end position="147"/>
    </location>
</feature>
<evidence type="ECO:0000313" key="4">
    <source>
        <dbReference type="EMBL" id="TMJ14548.1"/>
    </source>
</evidence>
<feature type="compositionally biased region" description="Basic residues" evidence="1">
    <location>
        <begin position="8"/>
        <end position="20"/>
    </location>
</feature>
<dbReference type="PANTHER" id="PTHR42831:SF3">
    <property type="entry name" value="1,2-PHENYLACETYL-COA EPOXIDASE, SUBUNIT D-RELATED"/>
    <property type="match status" value="1"/>
</dbReference>
<feature type="compositionally biased region" description="Basic and acidic residues" evidence="1">
    <location>
        <begin position="92"/>
        <end position="104"/>
    </location>
</feature>
<dbReference type="Pfam" id="PF23451">
    <property type="entry name" value="Zn_ribbon_PaaD"/>
    <property type="match status" value="1"/>
</dbReference>
<protein>
    <submittedName>
        <fullName evidence="4">Phenylacetate-CoA oxygenase subunit PaaJ</fullName>
    </submittedName>
</protein>
<evidence type="ECO:0000256" key="1">
    <source>
        <dbReference type="SAM" id="MobiDB-lite"/>
    </source>
</evidence>
<feature type="domain" description="PaaD zinc beta ribbon" evidence="3">
    <location>
        <begin position="273"/>
        <end position="313"/>
    </location>
</feature>
<dbReference type="PANTHER" id="PTHR42831">
    <property type="entry name" value="FE-S PROTEIN MATURATION AUXILIARY FACTOR YITW"/>
    <property type="match status" value="1"/>
</dbReference>
<evidence type="ECO:0000259" key="3">
    <source>
        <dbReference type="Pfam" id="PF23451"/>
    </source>
</evidence>